<dbReference type="InterPro" id="IPR029063">
    <property type="entry name" value="SAM-dependent_MTases_sf"/>
</dbReference>
<evidence type="ECO:0000313" key="2">
    <source>
        <dbReference type="Proteomes" id="UP000542342"/>
    </source>
</evidence>
<evidence type="ECO:0000313" key="1">
    <source>
        <dbReference type="EMBL" id="MBA2225662.1"/>
    </source>
</evidence>
<keyword evidence="1" id="KW-0808">Transferase</keyword>
<dbReference type="EMBL" id="JACEFB010000002">
    <property type="protein sequence ID" value="MBA2225662.1"/>
    <property type="molecule type" value="Genomic_DNA"/>
</dbReference>
<accession>A0A7V8VCS9</accession>
<dbReference type="Gene3D" id="3.40.50.150">
    <property type="entry name" value="Vaccinia Virus protein VP39"/>
    <property type="match status" value="1"/>
</dbReference>
<proteinExistence type="predicted"/>
<keyword evidence="2" id="KW-1185">Reference proteome</keyword>
<dbReference type="GO" id="GO:0008168">
    <property type="term" value="F:methyltransferase activity"/>
    <property type="evidence" value="ECO:0007669"/>
    <property type="project" value="UniProtKB-KW"/>
</dbReference>
<dbReference type="Proteomes" id="UP000542342">
    <property type="component" value="Unassembled WGS sequence"/>
</dbReference>
<keyword evidence="1" id="KW-0489">Methyltransferase</keyword>
<dbReference type="AlphaFoldDB" id="A0A7V8VCS9"/>
<dbReference type="PANTHER" id="PTHR43861">
    <property type="entry name" value="TRANS-ACONITATE 2-METHYLTRANSFERASE-RELATED"/>
    <property type="match status" value="1"/>
</dbReference>
<organism evidence="1 2">
    <name type="scientific">Thermogemmata fonticola</name>
    <dbReference type="NCBI Taxonomy" id="2755323"/>
    <lineage>
        <taxon>Bacteria</taxon>
        <taxon>Pseudomonadati</taxon>
        <taxon>Planctomycetota</taxon>
        <taxon>Planctomycetia</taxon>
        <taxon>Gemmatales</taxon>
        <taxon>Gemmataceae</taxon>
        <taxon>Thermogemmata</taxon>
    </lineage>
</organism>
<sequence>MIDPMVVPSPVEYAADSSQYDFRWEETDCLLCGQAEAELVLEAADPLPGGQRGLRFAVVRCRQCGLVYTNPRPDAASMFRFYPQDYAPHAVRFRRPPRPKPLWFSRLFGRPCPERRGRLPCQPPGRLLDFGCGSGAFLQRMAACGWETVGLDIAPQVVHALQQRGFRALLGSLPHPQLAPRSFHVITMWQALEHVHQPRLILRRAWELLVPGGYLIVAVPNFASWPARWFQQDWFGLDLPRHLTHFTPETLTAMLTAEQFWVHSVRGVVHVDWLRSSAQRRIARCGPRWYLRLLQWKPAADVAAWLCYVAGKAECLLATAQRPPREAPAPIPAAFSAQRTAS</sequence>
<gene>
    <name evidence="1" type="ORF">H0921_05740</name>
</gene>
<name>A0A7V8VCS9_9BACT</name>
<reference evidence="1 2" key="1">
    <citation type="submission" date="2020-07" db="EMBL/GenBank/DDBJ databases">
        <title>Thermogemmata thermophila gen. nov., sp. nov., a novel moderate thermophilic planctomycete from a Kamchatka hot spring.</title>
        <authorList>
            <person name="Elcheninov A.G."/>
            <person name="Podosokorskaya O.A."/>
            <person name="Kovaleva O.L."/>
            <person name="Novikov A."/>
            <person name="Bonch-Osmolovskaya E.A."/>
            <person name="Toshchakov S.V."/>
            <person name="Kublanov I.V."/>
        </authorList>
    </citation>
    <scope>NUCLEOTIDE SEQUENCE [LARGE SCALE GENOMIC DNA]</scope>
    <source>
        <strain evidence="1 2">2918</strain>
    </source>
</reference>
<dbReference type="Pfam" id="PF13489">
    <property type="entry name" value="Methyltransf_23"/>
    <property type="match status" value="1"/>
</dbReference>
<protein>
    <submittedName>
        <fullName evidence="1">Class I SAM-dependent methyltransferase</fullName>
    </submittedName>
</protein>
<dbReference type="CDD" id="cd02440">
    <property type="entry name" value="AdoMet_MTases"/>
    <property type="match status" value="1"/>
</dbReference>
<dbReference type="SUPFAM" id="SSF53335">
    <property type="entry name" value="S-adenosyl-L-methionine-dependent methyltransferases"/>
    <property type="match status" value="1"/>
</dbReference>
<dbReference type="GO" id="GO:0032259">
    <property type="term" value="P:methylation"/>
    <property type="evidence" value="ECO:0007669"/>
    <property type="project" value="UniProtKB-KW"/>
</dbReference>
<dbReference type="RefSeq" id="WP_194537063.1">
    <property type="nucleotide sequence ID" value="NZ_JACEFB010000002.1"/>
</dbReference>
<comment type="caution">
    <text evidence="1">The sequence shown here is derived from an EMBL/GenBank/DDBJ whole genome shotgun (WGS) entry which is preliminary data.</text>
</comment>